<evidence type="ECO:0000313" key="3">
    <source>
        <dbReference type="Proteomes" id="UP000462152"/>
    </source>
</evidence>
<name>A0A7M3SW81_9MICC</name>
<organism evidence="2 3">
    <name type="scientific">Rothia koreensis</name>
    <dbReference type="NCBI Taxonomy" id="592378"/>
    <lineage>
        <taxon>Bacteria</taxon>
        <taxon>Bacillati</taxon>
        <taxon>Actinomycetota</taxon>
        <taxon>Actinomycetes</taxon>
        <taxon>Micrococcales</taxon>
        <taxon>Micrococcaceae</taxon>
        <taxon>Rothia</taxon>
    </lineage>
</organism>
<dbReference type="EMBL" id="WOGT01000012">
    <property type="protein sequence ID" value="MUN56046.1"/>
    <property type="molecule type" value="Genomic_DNA"/>
</dbReference>
<evidence type="ECO:0000256" key="1">
    <source>
        <dbReference type="SAM" id="Coils"/>
    </source>
</evidence>
<dbReference type="RefSeq" id="WP_129316103.1">
    <property type="nucleotide sequence ID" value="NZ_NOIQ01000017.1"/>
</dbReference>
<gene>
    <name evidence="2" type="ORF">GMA10_12645</name>
</gene>
<reference evidence="2 3" key="1">
    <citation type="submission" date="2019-12" db="EMBL/GenBank/DDBJ databases">
        <authorList>
            <person name="Li J."/>
            <person name="Shi Y."/>
            <person name="Xu G."/>
            <person name="Xiao D."/>
            <person name="Ran X."/>
        </authorList>
    </citation>
    <scope>NUCLEOTIDE SEQUENCE [LARGE SCALE GENOMIC DNA]</scope>
    <source>
        <strain evidence="2 3">JCM 15915</strain>
    </source>
</reference>
<keyword evidence="1" id="KW-0175">Coiled coil</keyword>
<evidence type="ECO:0000313" key="2">
    <source>
        <dbReference type="EMBL" id="MUN56046.1"/>
    </source>
</evidence>
<proteinExistence type="predicted"/>
<dbReference type="AlphaFoldDB" id="A0A7M3SW81"/>
<protein>
    <submittedName>
        <fullName evidence="2">Uncharacterized protein</fullName>
    </submittedName>
</protein>
<comment type="caution">
    <text evidence="2">The sequence shown here is derived from an EMBL/GenBank/DDBJ whole genome shotgun (WGS) entry which is preliminary data.</text>
</comment>
<keyword evidence="3" id="KW-1185">Reference proteome</keyword>
<accession>A0A7M3SW81</accession>
<feature type="coiled-coil region" evidence="1">
    <location>
        <begin position="26"/>
        <end position="62"/>
    </location>
</feature>
<sequence length="90" mass="10655">MVFPHEYPALEDDAQRLDPGYVISQAQRLEETRVSLEQRFIRTRSESKAEALEEELRDVEFRLHWLLLVRREQRGDLPRVSFPSPLPPPD</sequence>
<dbReference type="Proteomes" id="UP000462152">
    <property type="component" value="Unassembled WGS sequence"/>
</dbReference>